<dbReference type="RefSeq" id="WP_073065012.1">
    <property type="nucleotide sequence ID" value="NZ_FQUS01000013.1"/>
</dbReference>
<gene>
    <name evidence="2" type="ORF">SAMN05443144_113131</name>
</gene>
<dbReference type="AlphaFoldDB" id="A0A1M5EQC0"/>
<accession>A0A1M5EQC0</accession>
<dbReference type="Proteomes" id="UP000184041">
    <property type="component" value="Unassembled WGS sequence"/>
</dbReference>
<reference evidence="2 3" key="1">
    <citation type="submission" date="2016-11" db="EMBL/GenBank/DDBJ databases">
        <authorList>
            <person name="Jaros S."/>
            <person name="Januszkiewicz K."/>
            <person name="Wedrychowicz H."/>
        </authorList>
    </citation>
    <scope>NUCLEOTIDE SEQUENCE [LARGE SCALE GENOMIC DNA]</scope>
    <source>
        <strain evidence="2 3">DSM 21986</strain>
    </source>
</reference>
<dbReference type="SUPFAM" id="SSF51206">
    <property type="entry name" value="cAMP-binding domain-like"/>
    <property type="match status" value="1"/>
</dbReference>
<keyword evidence="3" id="KW-1185">Reference proteome</keyword>
<feature type="domain" description="Cyclic nucleotide-binding" evidence="1">
    <location>
        <begin position="12"/>
        <end position="81"/>
    </location>
</feature>
<evidence type="ECO:0000313" key="3">
    <source>
        <dbReference type="Proteomes" id="UP000184041"/>
    </source>
</evidence>
<evidence type="ECO:0000313" key="2">
    <source>
        <dbReference type="EMBL" id="SHF81409.1"/>
    </source>
</evidence>
<dbReference type="PROSITE" id="PS50042">
    <property type="entry name" value="CNMP_BINDING_3"/>
    <property type="match status" value="1"/>
</dbReference>
<dbReference type="InterPro" id="IPR018490">
    <property type="entry name" value="cNMP-bd_dom_sf"/>
</dbReference>
<dbReference type="InterPro" id="IPR000595">
    <property type="entry name" value="cNMP-bd_dom"/>
</dbReference>
<dbReference type="Gene3D" id="2.60.120.10">
    <property type="entry name" value="Jelly Rolls"/>
    <property type="match status" value="1"/>
</dbReference>
<proteinExistence type="predicted"/>
<dbReference type="EMBL" id="FQUS01000013">
    <property type="protein sequence ID" value="SHF81409.1"/>
    <property type="molecule type" value="Genomic_DNA"/>
</dbReference>
<name>A0A1M5EQC0_9BACT</name>
<dbReference type="STRING" id="1194090.SAMN05443144_113131"/>
<organism evidence="2 3">
    <name type="scientific">Fodinibius roseus</name>
    <dbReference type="NCBI Taxonomy" id="1194090"/>
    <lineage>
        <taxon>Bacteria</taxon>
        <taxon>Pseudomonadati</taxon>
        <taxon>Balneolota</taxon>
        <taxon>Balneolia</taxon>
        <taxon>Balneolales</taxon>
        <taxon>Balneolaceae</taxon>
        <taxon>Fodinibius</taxon>
    </lineage>
</organism>
<dbReference type="InterPro" id="IPR014710">
    <property type="entry name" value="RmlC-like_jellyroll"/>
</dbReference>
<sequence length="81" mass="9316">MNTDLILQNIDRIVELDSEEAAFFTSLLRAKSVKRKQFLLRKGQIATDTFFVNSGCLRVFKMNEFSHFLYLFSTSSAPNFG</sequence>
<protein>
    <recommendedName>
        <fullName evidence="1">Cyclic nucleotide-binding domain-containing protein</fullName>
    </recommendedName>
</protein>
<evidence type="ECO:0000259" key="1">
    <source>
        <dbReference type="PROSITE" id="PS50042"/>
    </source>
</evidence>